<organism evidence="1">
    <name type="scientific">marine sediment metagenome</name>
    <dbReference type="NCBI Taxonomy" id="412755"/>
    <lineage>
        <taxon>unclassified sequences</taxon>
        <taxon>metagenomes</taxon>
        <taxon>ecological metagenomes</taxon>
    </lineage>
</organism>
<dbReference type="AlphaFoldDB" id="A0A0F9LAL8"/>
<evidence type="ECO:0000313" key="1">
    <source>
        <dbReference type="EMBL" id="KKM90453.1"/>
    </source>
</evidence>
<comment type="caution">
    <text evidence="1">The sequence shown here is derived from an EMBL/GenBank/DDBJ whole genome shotgun (WGS) entry which is preliminary data.</text>
</comment>
<name>A0A0F9LAL8_9ZZZZ</name>
<dbReference type="EMBL" id="LAZR01006671">
    <property type="protein sequence ID" value="KKM90453.1"/>
    <property type="molecule type" value="Genomic_DNA"/>
</dbReference>
<sequence length="97" mass="11476">MNTKKIIDLLTNNVGEKPYWRRVFNGINIYFADDQLFLQLPEFDSDLEEYDEDIAEAICEVGLLLKKFDEHKCPTLRAQEKEKEYLDNINSGLRRAY</sequence>
<gene>
    <name evidence="1" type="ORF">LCGC14_1238560</name>
</gene>
<protein>
    <submittedName>
        <fullName evidence="1">Uncharacterized protein</fullName>
    </submittedName>
</protein>
<reference evidence="1" key="1">
    <citation type="journal article" date="2015" name="Nature">
        <title>Complex archaea that bridge the gap between prokaryotes and eukaryotes.</title>
        <authorList>
            <person name="Spang A."/>
            <person name="Saw J.H."/>
            <person name="Jorgensen S.L."/>
            <person name="Zaremba-Niedzwiedzka K."/>
            <person name="Martijn J."/>
            <person name="Lind A.E."/>
            <person name="van Eijk R."/>
            <person name="Schleper C."/>
            <person name="Guy L."/>
            <person name="Ettema T.J."/>
        </authorList>
    </citation>
    <scope>NUCLEOTIDE SEQUENCE</scope>
</reference>
<proteinExistence type="predicted"/>
<accession>A0A0F9LAL8</accession>